<accession>A0ABU2CZF0</accession>
<dbReference type="Pfam" id="PF02350">
    <property type="entry name" value="Epimerase_2"/>
    <property type="match status" value="1"/>
</dbReference>
<dbReference type="InterPro" id="IPR003331">
    <property type="entry name" value="UDP_GlcNAc_Epimerase_2_dom"/>
</dbReference>
<keyword evidence="3" id="KW-1185">Reference proteome</keyword>
<dbReference type="RefSeq" id="WP_310575115.1">
    <property type="nucleotide sequence ID" value="NZ_JAVKPK010000013.1"/>
</dbReference>
<name>A0ABU2CZF0_9EURY</name>
<dbReference type="Gene3D" id="3.40.50.2000">
    <property type="entry name" value="Glycogen Phosphorylase B"/>
    <property type="match status" value="1"/>
</dbReference>
<comment type="caution">
    <text evidence="2">The sequence shown here is derived from an EMBL/GenBank/DDBJ whole genome shotgun (WGS) entry which is preliminary data.</text>
</comment>
<evidence type="ECO:0000313" key="2">
    <source>
        <dbReference type="EMBL" id="MDR7665088.1"/>
    </source>
</evidence>
<organism evidence="2 3">
    <name type="scientific">Methanosarcina baikalica</name>
    <dbReference type="NCBI Taxonomy" id="3073890"/>
    <lineage>
        <taxon>Archaea</taxon>
        <taxon>Methanobacteriati</taxon>
        <taxon>Methanobacteriota</taxon>
        <taxon>Stenosarchaea group</taxon>
        <taxon>Methanomicrobia</taxon>
        <taxon>Methanosarcinales</taxon>
        <taxon>Methanosarcinaceae</taxon>
        <taxon>Methanosarcina</taxon>
    </lineage>
</organism>
<dbReference type="SUPFAM" id="SSF53756">
    <property type="entry name" value="UDP-Glycosyltransferase/glycogen phosphorylase"/>
    <property type="match status" value="1"/>
</dbReference>
<sequence>MKLPQAKYNLDVGLGKQGEQRGKMLVRIEEILTKDKPDVVLVQGDSKMEYINNNLREFYEINQN</sequence>
<gene>
    <name evidence="2" type="ORF">RG963_04635</name>
</gene>
<protein>
    <submittedName>
        <fullName evidence="2">UDP-N-acetylglucosamine 2-epimerase</fullName>
    </submittedName>
</protein>
<feature type="domain" description="UDP-N-acetylglucosamine 2-epimerase" evidence="1">
    <location>
        <begin position="2"/>
        <end position="46"/>
    </location>
</feature>
<evidence type="ECO:0000313" key="3">
    <source>
        <dbReference type="Proteomes" id="UP001246244"/>
    </source>
</evidence>
<dbReference type="EMBL" id="JAVKPK010000013">
    <property type="protein sequence ID" value="MDR7665088.1"/>
    <property type="molecule type" value="Genomic_DNA"/>
</dbReference>
<dbReference type="Proteomes" id="UP001246244">
    <property type="component" value="Unassembled WGS sequence"/>
</dbReference>
<reference evidence="3" key="1">
    <citation type="submission" date="2023-07" db="EMBL/GenBank/DDBJ databases">
        <title>Whole-genome sequencing of a new Methanosarcina sp. Z-7115.</title>
        <authorList>
            <person name="Zhilina T.N."/>
            <person name="Merkel A.Y."/>
        </authorList>
    </citation>
    <scope>NUCLEOTIDE SEQUENCE [LARGE SCALE GENOMIC DNA]</scope>
    <source>
        <strain evidence="3">Z-7115</strain>
    </source>
</reference>
<evidence type="ECO:0000259" key="1">
    <source>
        <dbReference type="Pfam" id="PF02350"/>
    </source>
</evidence>
<proteinExistence type="predicted"/>